<organism evidence="2 3">
    <name type="scientific">Asaia krungthepensis NRIC 0535</name>
    <dbReference type="NCBI Taxonomy" id="1307925"/>
    <lineage>
        <taxon>Bacteria</taxon>
        <taxon>Pseudomonadati</taxon>
        <taxon>Pseudomonadota</taxon>
        <taxon>Alphaproteobacteria</taxon>
        <taxon>Acetobacterales</taxon>
        <taxon>Acetobacteraceae</taxon>
        <taxon>Asaia</taxon>
    </lineage>
</organism>
<dbReference type="EMBL" id="BAPV01000012">
    <property type="protein sequence ID" value="GBQ89020.1"/>
    <property type="molecule type" value="Genomic_DNA"/>
</dbReference>
<keyword evidence="3" id="KW-1185">Reference proteome</keyword>
<dbReference type="RefSeq" id="WP_264815546.1">
    <property type="nucleotide sequence ID" value="NZ_BAPV01000012.1"/>
</dbReference>
<protein>
    <submittedName>
        <fullName evidence="2">Uncharacterized protein</fullName>
    </submittedName>
</protein>
<gene>
    <name evidence="2" type="ORF">AA0535_1690</name>
</gene>
<evidence type="ECO:0000256" key="1">
    <source>
        <dbReference type="SAM" id="Phobius"/>
    </source>
</evidence>
<feature type="transmembrane region" description="Helical" evidence="1">
    <location>
        <begin position="34"/>
        <end position="56"/>
    </location>
</feature>
<keyword evidence="1" id="KW-0472">Membrane</keyword>
<proteinExistence type="predicted"/>
<evidence type="ECO:0000313" key="3">
    <source>
        <dbReference type="Proteomes" id="UP001062776"/>
    </source>
</evidence>
<accession>A0ABQ0Q332</accession>
<name>A0ABQ0Q332_9PROT</name>
<comment type="caution">
    <text evidence="2">The sequence shown here is derived from an EMBL/GenBank/DDBJ whole genome shotgun (WGS) entry which is preliminary data.</text>
</comment>
<keyword evidence="1" id="KW-0812">Transmembrane</keyword>
<sequence length="65" mass="7375">MPKNQIPAIALFSVCLVIVSLRAMEIEVDYSTEAMLYMAASLFSLACILQLSSRIIKAHRLRNRY</sequence>
<keyword evidence="1" id="KW-1133">Transmembrane helix</keyword>
<reference evidence="2" key="1">
    <citation type="submission" date="2013-04" db="EMBL/GenBank/DDBJ databases">
        <title>The genome sequencing project of 58 acetic acid bacteria.</title>
        <authorList>
            <person name="Okamoto-Kainuma A."/>
            <person name="Ishikawa M."/>
            <person name="Umino S."/>
            <person name="Koizumi Y."/>
            <person name="Shiwa Y."/>
            <person name="Yoshikawa H."/>
            <person name="Matsutani M."/>
            <person name="Matsushita K."/>
        </authorList>
    </citation>
    <scope>NUCLEOTIDE SEQUENCE</scope>
    <source>
        <strain evidence="2">NRIC 0535</strain>
    </source>
</reference>
<dbReference type="Proteomes" id="UP001062776">
    <property type="component" value="Unassembled WGS sequence"/>
</dbReference>
<evidence type="ECO:0000313" key="2">
    <source>
        <dbReference type="EMBL" id="GBQ89020.1"/>
    </source>
</evidence>